<feature type="domain" description="NAD-dependent epimerase/dehydratase" evidence="1">
    <location>
        <begin position="6"/>
        <end position="212"/>
    </location>
</feature>
<dbReference type="InterPro" id="IPR036291">
    <property type="entry name" value="NAD(P)-bd_dom_sf"/>
</dbReference>
<name>A0AAF1BJN4_9TREE</name>
<evidence type="ECO:0000313" key="2">
    <source>
        <dbReference type="EMBL" id="WOO83666.1"/>
    </source>
</evidence>
<evidence type="ECO:0000313" key="3">
    <source>
        <dbReference type="Proteomes" id="UP000827549"/>
    </source>
</evidence>
<protein>
    <submittedName>
        <fullName evidence="2">Purtative protein</fullName>
    </submittedName>
</protein>
<dbReference type="RefSeq" id="XP_062629692.1">
    <property type="nucleotide sequence ID" value="XM_062773708.1"/>
</dbReference>
<dbReference type="InterPro" id="IPR051783">
    <property type="entry name" value="NAD(P)-dependent_oxidoreduct"/>
</dbReference>
<dbReference type="SUPFAM" id="SSF51735">
    <property type="entry name" value="NAD(P)-binding Rossmann-fold domains"/>
    <property type="match status" value="1"/>
</dbReference>
<dbReference type="PANTHER" id="PTHR48079">
    <property type="entry name" value="PROTEIN YEEZ"/>
    <property type="match status" value="1"/>
</dbReference>
<dbReference type="EMBL" id="CP086718">
    <property type="protein sequence ID" value="WOO83666.1"/>
    <property type="molecule type" value="Genomic_DNA"/>
</dbReference>
<reference evidence="2" key="1">
    <citation type="submission" date="2023-10" db="EMBL/GenBank/DDBJ databases">
        <authorList>
            <person name="Noh H."/>
        </authorList>
    </citation>
    <scope>NUCLEOTIDE SEQUENCE</scope>
    <source>
        <strain evidence="2">DUCC4014</strain>
    </source>
</reference>
<evidence type="ECO:0000259" key="1">
    <source>
        <dbReference type="Pfam" id="PF01370"/>
    </source>
</evidence>
<dbReference type="GO" id="GO:0004029">
    <property type="term" value="F:aldehyde dehydrogenase (NAD+) activity"/>
    <property type="evidence" value="ECO:0007669"/>
    <property type="project" value="TreeGrafter"/>
</dbReference>
<accession>A0AAF1BJN4</accession>
<dbReference type="AlphaFoldDB" id="A0AAF1BJN4"/>
<sequence length="299" mass="32049">MAINKIFLTGGTGTIGTEVARDLVAHGYAVRGLARSDASAAKLQALGVTPVRGDLTTLDVARAEAAAADAVVHLAIDFARVIDSGSEEQAFVEAVGDVLKGTGKTFIGTSGTYIGVGTGKTPFTEADDGRPGAFRYKFESTFRSLGDDGGVRAIVIRPSLTHSDKIDGFPRTVIAKPRELGFAPVLDGGEEKWTYNDLHDVAVLFRLALEKAPAGFSRYHGTDESTSNRQIAEIVAAHWGVPVREATREELTEAYGFFATFFGKDNTVSSVATREQLGWEPKGARFIDLLKDGTYFKQL</sequence>
<dbReference type="Pfam" id="PF01370">
    <property type="entry name" value="Epimerase"/>
    <property type="match status" value="1"/>
</dbReference>
<dbReference type="GO" id="GO:0005737">
    <property type="term" value="C:cytoplasm"/>
    <property type="evidence" value="ECO:0007669"/>
    <property type="project" value="TreeGrafter"/>
</dbReference>
<dbReference type="Gene3D" id="3.40.50.720">
    <property type="entry name" value="NAD(P)-binding Rossmann-like Domain"/>
    <property type="match status" value="1"/>
</dbReference>
<dbReference type="InterPro" id="IPR001509">
    <property type="entry name" value="Epimerase_deHydtase"/>
</dbReference>
<keyword evidence="3" id="KW-1185">Reference proteome</keyword>
<proteinExistence type="predicted"/>
<dbReference type="GeneID" id="87810360"/>
<dbReference type="Proteomes" id="UP000827549">
    <property type="component" value="Chromosome 5"/>
</dbReference>
<organism evidence="2 3">
    <name type="scientific">Vanrija pseudolonga</name>
    <dbReference type="NCBI Taxonomy" id="143232"/>
    <lineage>
        <taxon>Eukaryota</taxon>
        <taxon>Fungi</taxon>
        <taxon>Dikarya</taxon>
        <taxon>Basidiomycota</taxon>
        <taxon>Agaricomycotina</taxon>
        <taxon>Tremellomycetes</taxon>
        <taxon>Trichosporonales</taxon>
        <taxon>Trichosporonaceae</taxon>
        <taxon>Vanrija</taxon>
    </lineage>
</organism>
<dbReference type="PANTHER" id="PTHR48079:SF6">
    <property type="entry name" value="NAD(P)-BINDING DOMAIN-CONTAINING PROTEIN-RELATED"/>
    <property type="match status" value="1"/>
</dbReference>
<gene>
    <name evidence="2" type="primary">SPBC2A9.02_2</name>
    <name evidence="2" type="ORF">LOC62_05G007186</name>
</gene>